<accession>A0A4Q2UEK5</accession>
<evidence type="ECO:0000256" key="1">
    <source>
        <dbReference type="ARBA" id="ARBA00002510"/>
    </source>
</evidence>
<feature type="transmembrane region" description="Helical" evidence="13">
    <location>
        <begin position="68"/>
        <end position="94"/>
    </location>
</feature>
<keyword evidence="11 13" id="KW-0472">Membrane</keyword>
<keyword evidence="6" id="KW-0533">Nickel</keyword>
<comment type="subcellular location">
    <subcellularLocation>
        <location evidence="2 13">Cell membrane</location>
        <topology evidence="2 13">Multi-pass membrane protein</topology>
    </subcellularLocation>
</comment>
<protein>
    <recommendedName>
        <fullName evidence="13">Nickel/cobalt efflux system</fullName>
    </recommendedName>
</protein>
<evidence type="ECO:0000256" key="2">
    <source>
        <dbReference type="ARBA" id="ARBA00004651"/>
    </source>
</evidence>
<comment type="function">
    <text evidence="1">Efflux system for nickel and cobalt.</text>
</comment>
<keyword evidence="10" id="KW-0921">Nickel transport</keyword>
<evidence type="ECO:0000256" key="7">
    <source>
        <dbReference type="ARBA" id="ARBA00022692"/>
    </source>
</evidence>
<evidence type="ECO:0000256" key="3">
    <source>
        <dbReference type="ARBA" id="ARBA00022426"/>
    </source>
</evidence>
<dbReference type="InterPro" id="IPR051224">
    <property type="entry name" value="NiCoT_RcnA"/>
</dbReference>
<evidence type="ECO:0000313" key="14">
    <source>
        <dbReference type="EMBL" id="RYC33657.1"/>
    </source>
</evidence>
<evidence type="ECO:0000256" key="4">
    <source>
        <dbReference type="ARBA" id="ARBA00022448"/>
    </source>
</evidence>
<keyword evidence="3" id="KW-0171">Cobalt transport</keyword>
<keyword evidence="15" id="KW-1185">Reference proteome</keyword>
<evidence type="ECO:0000313" key="15">
    <source>
        <dbReference type="Proteomes" id="UP000290759"/>
    </source>
</evidence>
<dbReference type="GO" id="GO:0032025">
    <property type="term" value="P:response to cobalt ion"/>
    <property type="evidence" value="ECO:0007669"/>
    <property type="project" value="TreeGrafter"/>
</dbReference>
<dbReference type="Proteomes" id="UP000290759">
    <property type="component" value="Unassembled WGS sequence"/>
</dbReference>
<dbReference type="GO" id="GO:0015099">
    <property type="term" value="F:nickel cation transmembrane transporter activity"/>
    <property type="evidence" value="ECO:0007669"/>
    <property type="project" value="UniProtKB-UniRule"/>
</dbReference>
<dbReference type="GO" id="GO:0046583">
    <property type="term" value="F:monoatomic cation efflux transmembrane transporter activity"/>
    <property type="evidence" value="ECO:0007669"/>
    <property type="project" value="TreeGrafter"/>
</dbReference>
<dbReference type="PANTHER" id="PTHR40659:SF1">
    <property type="entry name" value="NICKEL_COBALT EFFLUX SYSTEM RCNA"/>
    <property type="match status" value="1"/>
</dbReference>
<dbReference type="AlphaFoldDB" id="A0A4Q2UEK5"/>
<evidence type="ECO:0000256" key="10">
    <source>
        <dbReference type="ARBA" id="ARBA00023112"/>
    </source>
</evidence>
<name>A0A4Q2UEK5_9HYPH</name>
<evidence type="ECO:0000256" key="13">
    <source>
        <dbReference type="RuleBase" id="RU362101"/>
    </source>
</evidence>
<gene>
    <name evidence="14" type="ORF">D3273_03130</name>
</gene>
<keyword evidence="5" id="KW-1003">Cell membrane</keyword>
<dbReference type="OrthoDB" id="9812956at2"/>
<feature type="transmembrane region" description="Helical" evidence="13">
    <location>
        <begin position="270"/>
        <end position="292"/>
    </location>
</feature>
<evidence type="ECO:0000256" key="9">
    <source>
        <dbReference type="ARBA" id="ARBA00023065"/>
    </source>
</evidence>
<keyword evidence="7 13" id="KW-0812">Transmembrane</keyword>
<evidence type="ECO:0000256" key="5">
    <source>
        <dbReference type="ARBA" id="ARBA00022475"/>
    </source>
</evidence>
<feature type="transmembrane region" description="Helical" evidence="13">
    <location>
        <begin position="106"/>
        <end position="125"/>
    </location>
</feature>
<dbReference type="InterPro" id="IPR011541">
    <property type="entry name" value="Ni/Co_transpt_high_affinity"/>
</dbReference>
<feature type="transmembrane region" description="Helical" evidence="13">
    <location>
        <begin position="243"/>
        <end position="264"/>
    </location>
</feature>
<reference evidence="14 15" key="1">
    <citation type="submission" date="2018-12" db="EMBL/GenBank/DDBJ databases">
        <authorList>
            <person name="Grouzdev D.S."/>
            <person name="Krutkina M.S."/>
        </authorList>
    </citation>
    <scope>NUCLEOTIDE SEQUENCE [LARGE SCALE GENOMIC DNA]</scope>
    <source>
        <strain evidence="14 15">RmlP026</strain>
    </source>
</reference>
<sequence length="331" mass="33191">MGWILAQQGWFERSLSAAVRATRTDASALPWLATLSFGYGVLHAAGPGHGKAVLAAYMVANRRALRRGIALSFLAALLQATVAVALVGLLSIVFRATATGMRDGAALVETVSYGGVAALGLWLTWRKGAALLAAWRRRPRAEPPGFGPPAPAGAGTLAFAGAAQAPPARLYRLGAPDCAAHEAPVGRGAFSCMAAADDEAHRHGPNCGHVHAPDPATLGDGFSWRDAVSTVVAAGARPCSGAILVLVFALAQGVFLAGVASTVVMALGTAITTAALAATAVLAKGVALRLVGSDAGRGALVGRGLELAAALLVLAVGLSLLLGVGPLQGLA</sequence>
<feature type="transmembrane region" description="Helical" evidence="13">
    <location>
        <begin position="304"/>
        <end position="325"/>
    </location>
</feature>
<comment type="similarity">
    <text evidence="13">Belongs to the NiCoT transporter (TC 2.A.52) family.</text>
</comment>
<evidence type="ECO:0000256" key="11">
    <source>
        <dbReference type="ARBA" id="ARBA00023136"/>
    </source>
</evidence>
<reference evidence="14 15" key="2">
    <citation type="submission" date="2019-02" db="EMBL/GenBank/DDBJ databases">
        <title>'Lichenibacterium ramalinii' gen. nov. sp. nov., 'Lichenibacterium minor' gen. nov. sp. nov.</title>
        <authorList>
            <person name="Pankratov T."/>
        </authorList>
    </citation>
    <scope>NUCLEOTIDE SEQUENCE [LARGE SCALE GENOMIC DNA]</scope>
    <source>
        <strain evidence="14 15">RmlP026</strain>
    </source>
</reference>
<evidence type="ECO:0000256" key="12">
    <source>
        <dbReference type="ARBA" id="ARBA00023285"/>
    </source>
</evidence>
<proteinExistence type="inferred from homology"/>
<keyword evidence="4 13" id="KW-0813">Transport</keyword>
<keyword evidence="9" id="KW-0406">Ion transport</keyword>
<dbReference type="EMBL" id="QYBB01000002">
    <property type="protein sequence ID" value="RYC33657.1"/>
    <property type="molecule type" value="Genomic_DNA"/>
</dbReference>
<comment type="caution">
    <text evidence="14">The sequence shown here is derived from an EMBL/GenBank/DDBJ whole genome shotgun (WGS) entry which is preliminary data.</text>
</comment>
<organism evidence="14 15">
    <name type="scientific">Lichenibacterium minor</name>
    <dbReference type="NCBI Taxonomy" id="2316528"/>
    <lineage>
        <taxon>Bacteria</taxon>
        <taxon>Pseudomonadati</taxon>
        <taxon>Pseudomonadota</taxon>
        <taxon>Alphaproteobacteria</taxon>
        <taxon>Hyphomicrobiales</taxon>
        <taxon>Lichenihabitantaceae</taxon>
        <taxon>Lichenibacterium</taxon>
    </lineage>
</organism>
<keyword evidence="12" id="KW-0170">Cobalt</keyword>
<dbReference type="GO" id="GO:0005886">
    <property type="term" value="C:plasma membrane"/>
    <property type="evidence" value="ECO:0007669"/>
    <property type="project" value="UniProtKB-SubCell"/>
</dbReference>
<dbReference type="GO" id="GO:0010045">
    <property type="term" value="P:response to nickel cation"/>
    <property type="evidence" value="ECO:0007669"/>
    <property type="project" value="TreeGrafter"/>
</dbReference>
<dbReference type="GO" id="GO:0006824">
    <property type="term" value="P:cobalt ion transport"/>
    <property type="evidence" value="ECO:0007669"/>
    <property type="project" value="UniProtKB-KW"/>
</dbReference>
<dbReference type="Pfam" id="PF03824">
    <property type="entry name" value="NicO"/>
    <property type="match status" value="2"/>
</dbReference>
<dbReference type="PANTHER" id="PTHR40659">
    <property type="entry name" value="NICKEL/COBALT EFFLUX SYSTEM RCNA"/>
    <property type="match status" value="1"/>
</dbReference>
<evidence type="ECO:0000256" key="6">
    <source>
        <dbReference type="ARBA" id="ARBA00022596"/>
    </source>
</evidence>
<evidence type="ECO:0000256" key="8">
    <source>
        <dbReference type="ARBA" id="ARBA00022989"/>
    </source>
</evidence>
<keyword evidence="8 13" id="KW-1133">Transmembrane helix</keyword>